<dbReference type="Gene3D" id="3.40.50.300">
    <property type="entry name" value="P-loop containing nucleotide triphosphate hydrolases"/>
    <property type="match status" value="1"/>
</dbReference>
<sequence length="704" mass="77039">SEEEPSAVRRFSKRLSFSSPSPRNPSSYPSYPPTSKSRSHTLRKIHPAKCTGELALHSLSFAYPSRPSVPVLRDVSLYLPAREMTFIVGASGSGKSTVAQVLLGMYHPKVRVNVGGGADDDNDKEKEKEGFVEGGVVLLDEQDMRYLDDRWVRQHVVGVGQQGAAGVVILEGRSVWENVLVGMRESEWLLGFSSSAASPTSSKNTKDKSKSKHTKSQSKGKDTTQEPTTHASAPYDLRLRVESAARTAMLLEFIRDLPQGWDTILGENGVGLSGGQKQRLALARAVLRDPEVLILDEPTSALDPPTRLLVFAALKARRQGKTTVVITHDLSQIAGEDFVYVMRGGRVVEGGYRCDLEREPLVVAGGGGEGGEQEQEQDQEQEQEGDGEDESTRSDAEGPKRTVKTETTSGRGEFRKLLEAQTMMEGGAPEATEEPGTPFPFAFNPKASSRPAAAHSTNHHEEDEEEYEDESEDEEGQIVEIPTQQTLASLRPLSWGNWMFEVVADLVGNGPSAITNTTAPSNDAAPSDGNDDLEKGYALPTKPQPAHKYQFRRPRSISILRPSAAAAQSRGGGIPEDAEVTTLTDTNTLEWRFDGTPLSLKTPRSKAQRRSLQFVPSSPSVASSYTAVNRSSALAFAGVKGVGEEKTEWVYDEREFEDEKRVVERSGLAVNTNRARVKRQRTRWDSNEMEMTSVRVVGEKDVAN</sequence>
<feature type="compositionally biased region" description="Acidic residues" evidence="7">
    <location>
        <begin position="462"/>
        <end position="477"/>
    </location>
</feature>
<accession>A0A409X660</accession>
<feature type="region of interest" description="Disordered" evidence="7">
    <location>
        <begin position="194"/>
        <end position="235"/>
    </location>
</feature>
<dbReference type="InterPro" id="IPR036640">
    <property type="entry name" value="ABC1_TM_sf"/>
</dbReference>
<feature type="domain" description="ABC transporter" evidence="8">
    <location>
        <begin position="54"/>
        <end position="369"/>
    </location>
</feature>
<reference evidence="9 10" key="1">
    <citation type="journal article" date="2018" name="Evol. Lett.">
        <title>Horizontal gene cluster transfer increased hallucinogenic mushroom diversity.</title>
        <authorList>
            <person name="Reynolds H.T."/>
            <person name="Vijayakumar V."/>
            <person name="Gluck-Thaler E."/>
            <person name="Korotkin H.B."/>
            <person name="Matheny P.B."/>
            <person name="Slot J.C."/>
        </authorList>
    </citation>
    <scope>NUCLEOTIDE SEQUENCE [LARGE SCALE GENOMIC DNA]</scope>
    <source>
        <strain evidence="9 10">SRW20</strain>
    </source>
</reference>
<feature type="compositionally biased region" description="Basic and acidic residues" evidence="7">
    <location>
        <begin position="390"/>
        <end position="404"/>
    </location>
</feature>
<dbReference type="Gene3D" id="1.20.1560.10">
    <property type="entry name" value="ABC transporter type 1, transmembrane domain"/>
    <property type="match status" value="1"/>
</dbReference>
<evidence type="ECO:0000256" key="5">
    <source>
        <dbReference type="ARBA" id="ARBA00022989"/>
    </source>
</evidence>
<evidence type="ECO:0000256" key="3">
    <source>
        <dbReference type="ARBA" id="ARBA00022741"/>
    </source>
</evidence>
<dbReference type="PROSITE" id="PS50893">
    <property type="entry name" value="ABC_TRANSPORTER_2"/>
    <property type="match status" value="1"/>
</dbReference>
<dbReference type="Proteomes" id="UP000284706">
    <property type="component" value="Unassembled WGS sequence"/>
</dbReference>
<feature type="compositionally biased region" description="Low complexity" evidence="7">
    <location>
        <begin position="194"/>
        <end position="203"/>
    </location>
</feature>
<keyword evidence="4" id="KW-0067">ATP-binding</keyword>
<dbReference type="Pfam" id="PF00005">
    <property type="entry name" value="ABC_tran"/>
    <property type="match status" value="1"/>
</dbReference>
<evidence type="ECO:0000256" key="6">
    <source>
        <dbReference type="ARBA" id="ARBA00023136"/>
    </source>
</evidence>
<comment type="subcellular location">
    <subcellularLocation>
        <location evidence="1">Membrane</location>
        <topology evidence="1">Multi-pass membrane protein</topology>
    </subcellularLocation>
</comment>
<feature type="compositionally biased region" description="Basic residues" evidence="7">
    <location>
        <begin position="209"/>
        <end position="218"/>
    </location>
</feature>
<feature type="compositionally biased region" description="Low complexity" evidence="7">
    <location>
        <begin position="425"/>
        <end position="441"/>
    </location>
</feature>
<dbReference type="SUPFAM" id="SSF52540">
    <property type="entry name" value="P-loop containing nucleoside triphosphate hydrolases"/>
    <property type="match status" value="1"/>
</dbReference>
<feature type="region of interest" description="Disordered" evidence="7">
    <location>
        <begin position="362"/>
        <end position="484"/>
    </location>
</feature>
<dbReference type="InterPro" id="IPR017871">
    <property type="entry name" value="ABC_transporter-like_CS"/>
</dbReference>
<keyword evidence="6" id="KW-0472">Membrane</keyword>
<evidence type="ECO:0000256" key="1">
    <source>
        <dbReference type="ARBA" id="ARBA00004141"/>
    </source>
</evidence>
<dbReference type="OrthoDB" id="6500128at2759"/>
<dbReference type="PANTHER" id="PTHR43394">
    <property type="entry name" value="ATP-DEPENDENT PERMEASE MDL1, MITOCHONDRIAL"/>
    <property type="match status" value="1"/>
</dbReference>
<dbReference type="InterPro" id="IPR003593">
    <property type="entry name" value="AAA+_ATPase"/>
</dbReference>
<proteinExistence type="predicted"/>
<feature type="region of interest" description="Disordered" evidence="7">
    <location>
        <begin position="1"/>
        <end position="41"/>
    </location>
</feature>
<feature type="non-terminal residue" evidence="9">
    <location>
        <position position="1"/>
    </location>
</feature>
<feature type="region of interest" description="Disordered" evidence="7">
    <location>
        <begin position="509"/>
        <end position="553"/>
    </location>
</feature>
<evidence type="ECO:0000256" key="4">
    <source>
        <dbReference type="ARBA" id="ARBA00022840"/>
    </source>
</evidence>
<dbReference type="PROSITE" id="PS00211">
    <property type="entry name" value="ABC_TRANSPORTER_1"/>
    <property type="match status" value="1"/>
</dbReference>
<evidence type="ECO:0000256" key="7">
    <source>
        <dbReference type="SAM" id="MobiDB-lite"/>
    </source>
</evidence>
<dbReference type="GO" id="GO:0016887">
    <property type="term" value="F:ATP hydrolysis activity"/>
    <property type="evidence" value="ECO:0007669"/>
    <property type="project" value="InterPro"/>
</dbReference>
<keyword evidence="5" id="KW-1133">Transmembrane helix</keyword>
<feature type="non-terminal residue" evidence="9">
    <location>
        <position position="704"/>
    </location>
</feature>
<evidence type="ECO:0000256" key="2">
    <source>
        <dbReference type="ARBA" id="ARBA00022692"/>
    </source>
</evidence>
<feature type="compositionally biased region" description="Low complexity" evidence="7">
    <location>
        <begin position="16"/>
        <end position="36"/>
    </location>
</feature>
<dbReference type="EMBL" id="NHYE01004121">
    <property type="protein sequence ID" value="PPQ86210.1"/>
    <property type="molecule type" value="Genomic_DNA"/>
</dbReference>
<organism evidence="9 10">
    <name type="scientific">Gymnopilus dilepis</name>
    <dbReference type="NCBI Taxonomy" id="231916"/>
    <lineage>
        <taxon>Eukaryota</taxon>
        <taxon>Fungi</taxon>
        <taxon>Dikarya</taxon>
        <taxon>Basidiomycota</taxon>
        <taxon>Agaricomycotina</taxon>
        <taxon>Agaricomycetes</taxon>
        <taxon>Agaricomycetidae</taxon>
        <taxon>Agaricales</taxon>
        <taxon>Agaricineae</taxon>
        <taxon>Hymenogastraceae</taxon>
        <taxon>Gymnopilus</taxon>
    </lineage>
</organism>
<feature type="compositionally biased region" description="Acidic residues" evidence="7">
    <location>
        <begin position="371"/>
        <end position="389"/>
    </location>
</feature>
<name>A0A409X660_9AGAR</name>
<evidence type="ECO:0000313" key="9">
    <source>
        <dbReference type="EMBL" id="PPQ86210.1"/>
    </source>
</evidence>
<keyword evidence="2" id="KW-0812">Transmembrane</keyword>
<dbReference type="InterPro" id="IPR027417">
    <property type="entry name" value="P-loop_NTPase"/>
</dbReference>
<protein>
    <recommendedName>
        <fullName evidence="8">ABC transporter domain-containing protein</fullName>
    </recommendedName>
</protein>
<evidence type="ECO:0000313" key="10">
    <source>
        <dbReference type="Proteomes" id="UP000284706"/>
    </source>
</evidence>
<dbReference type="GO" id="GO:0005743">
    <property type="term" value="C:mitochondrial inner membrane"/>
    <property type="evidence" value="ECO:0007669"/>
    <property type="project" value="TreeGrafter"/>
</dbReference>
<dbReference type="InParanoid" id="A0A409X660"/>
<dbReference type="GO" id="GO:0005524">
    <property type="term" value="F:ATP binding"/>
    <property type="evidence" value="ECO:0007669"/>
    <property type="project" value="UniProtKB-KW"/>
</dbReference>
<gene>
    <name evidence="9" type="ORF">CVT26_000277</name>
</gene>
<evidence type="ECO:0000259" key="8">
    <source>
        <dbReference type="PROSITE" id="PS50893"/>
    </source>
</evidence>
<dbReference type="GO" id="GO:0090374">
    <property type="term" value="P:oligopeptide export from mitochondrion"/>
    <property type="evidence" value="ECO:0007669"/>
    <property type="project" value="TreeGrafter"/>
</dbReference>
<keyword evidence="3" id="KW-0547">Nucleotide-binding</keyword>
<keyword evidence="10" id="KW-1185">Reference proteome</keyword>
<dbReference type="STRING" id="231916.A0A409X660"/>
<dbReference type="AlphaFoldDB" id="A0A409X660"/>
<dbReference type="GO" id="GO:0015421">
    <property type="term" value="F:ABC-type oligopeptide transporter activity"/>
    <property type="evidence" value="ECO:0007669"/>
    <property type="project" value="TreeGrafter"/>
</dbReference>
<dbReference type="InterPro" id="IPR039421">
    <property type="entry name" value="Type_1_exporter"/>
</dbReference>
<dbReference type="SMART" id="SM00382">
    <property type="entry name" value="AAA"/>
    <property type="match status" value="1"/>
</dbReference>
<comment type="caution">
    <text evidence="9">The sequence shown here is derived from an EMBL/GenBank/DDBJ whole genome shotgun (WGS) entry which is preliminary data.</text>
</comment>
<feature type="compositionally biased region" description="Polar residues" evidence="7">
    <location>
        <begin position="512"/>
        <end position="521"/>
    </location>
</feature>
<dbReference type="InterPro" id="IPR003439">
    <property type="entry name" value="ABC_transporter-like_ATP-bd"/>
</dbReference>
<dbReference type="PANTHER" id="PTHR43394:SF15">
    <property type="entry name" value="ALPHA-FACTOR-TRANSPORTING ATPASE"/>
    <property type="match status" value="1"/>
</dbReference>